<protein>
    <recommendedName>
        <fullName evidence="2">N-acetyltransferase</fullName>
    </recommendedName>
</protein>
<dbReference type="SUPFAM" id="SSF55729">
    <property type="entry name" value="Acyl-CoA N-acyltransferases (Nat)"/>
    <property type="match status" value="1"/>
</dbReference>
<dbReference type="Gene3D" id="3.40.630.30">
    <property type="match status" value="1"/>
</dbReference>
<name>A0A7V3PT26_UNCW3</name>
<accession>A0A7V3PT26</accession>
<dbReference type="PANTHER" id="PTHR41368:SF1">
    <property type="entry name" value="PROTEIN YGHO"/>
    <property type="match status" value="1"/>
</dbReference>
<sequence>MKPVKIRTVETASDLDRFVKLPFILYRNDPYWVPPLLNDVKQTLTPGKNPFWSHARRQLFIAEKNGAIVGRVAAIIDTNYNQYHQTAIGFFGFFECENDLATVQALFTAVRNYLAAAGMKQIYGPANPSLNDEAGLLIEPFDGMPYIKMSYNPAYYPALIEQCGFTKVKDLYAYSVPLDQPIPEKLQRVLNALKNKPGLTVRPVNLKDLKTDLKYIKEIYNDSWSQNWDFAPMTDEEIDDLARQLKPIIQPAICPLVFYQDEPAGMCIALPDYNQVLKRLNGKLFPFGWLKFLLFKNRITRARLWALGVKRKFHNLGFDSLLYYESFIGAKKLGYTEGEVSWILEDNFAIIRPILMWGGKLYRKYRVYQSPL</sequence>
<dbReference type="EMBL" id="DTMZ01000064">
    <property type="protein sequence ID" value="HGD13001.1"/>
    <property type="molecule type" value="Genomic_DNA"/>
</dbReference>
<evidence type="ECO:0008006" key="2">
    <source>
        <dbReference type="Google" id="ProtNLM"/>
    </source>
</evidence>
<evidence type="ECO:0000313" key="1">
    <source>
        <dbReference type="EMBL" id="HGD13001.1"/>
    </source>
</evidence>
<dbReference type="PANTHER" id="PTHR41368">
    <property type="entry name" value="PROTEIN YGHO"/>
    <property type="match status" value="1"/>
</dbReference>
<gene>
    <name evidence="1" type="ORF">ENX16_02840</name>
</gene>
<dbReference type="InterPro" id="IPR016181">
    <property type="entry name" value="Acyl_CoA_acyltransferase"/>
</dbReference>
<reference evidence="1" key="1">
    <citation type="journal article" date="2020" name="mSystems">
        <title>Genome- and Community-Level Interaction Insights into Carbon Utilization and Element Cycling Functions of Hydrothermarchaeota in Hydrothermal Sediment.</title>
        <authorList>
            <person name="Zhou Z."/>
            <person name="Liu Y."/>
            <person name="Xu W."/>
            <person name="Pan J."/>
            <person name="Luo Z.H."/>
            <person name="Li M."/>
        </authorList>
    </citation>
    <scope>NUCLEOTIDE SEQUENCE [LARGE SCALE GENOMIC DNA]</scope>
    <source>
        <strain evidence="1">SpSt-914</strain>
    </source>
</reference>
<proteinExistence type="predicted"/>
<organism evidence="1">
    <name type="scientific">candidate division WOR-3 bacterium</name>
    <dbReference type="NCBI Taxonomy" id="2052148"/>
    <lineage>
        <taxon>Bacteria</taxon>
        <taxon>Bacteria division WOR-3</taxon>
    </lineage>
</organism>
<dbReference type="AlphaFoldDB" id="A0A7V3PT26"/>
<dbReference type="InterPro" id="IPR039968">
    <property type="entry name" value="BcerS-like"/>
</dbReference>
<comment type="caution">
    <text evidence="1">The sequence shown here is derived from an EMBL/GenBank/DDBJ whole genome shotgun (WGS) entry which is preliminary data.</text>
</comment>